<protein>
    <submittedName>
        <fullName evidence="2">Uncharacterized protein</fullName>
    </submittedName>
</protein>
<name>A0A1Q5UII8_9EURO</name>
<keyword evidence="3" id="KW-1185">Reference proteome</keyword>
<evidence type="ECO:0000256" key="1">
    <source>
        <dbReference type="SAM" id="MobiDB-lite"/>
    </source>
</evidence>
<dbReference type="AlphaFoldDB" id="A0A1Q5UII8"/>
<reference evidence="2 3" key="1">
    <citation type="submission" date="2016-10" db="EMBL/GenBank/DDBJ databases">
        <title>Genome sequence of the ascomycete fungus Penicillium subrubescens.</title>
        <authorList>
            <person name="De Vries R.P."/>
            <person name="Peng M."/>
            <person name="Dilokpimol A."/>
            <person name="Hilden K."/>
            <person name="Makela M.R."/>
            <person name="Grigoriev I."/>
            <person name="Riley R."/>
            <person name="Granchi Z."/>
        </authorList>
    </citation>
    <scope>NUCLEOTIDE SEQUENCE [LARGE SCALE GENOMIC DNA]</scope>
    <source>
        <strain evidence="2 3">CBS 132785</strain>
    </source>
</reference>
<accession>A0A1Q5UII8</accession>
<sequence>MDVQDATRLGRNSHRSSPASRDSNELALCRKAPSKIATVNGNARVGLKNAMADK</sequence>
<organism evidence="2 3">
    <name type="scientific">Penicillium subrubescens</name>
    <dbReference type="NCBI Taxonomy" id="1316194"/>
    <lineage>
        <taxon>Eukaryota</taxon>
        <taxon>Fungi</taxon>
        <taxon>Dikarya</taxon>
        <taxon>Ascomycota</taxon>
        <taxon>Pezizomycotina</taxon>
        <taxon>Eurotiomycetes</taxon>
        <taxon>Eurotiomycetidae</taxon>
        <taxon>Eurotiales</taxon>
        <taxon>Aspergillaceae</taxon>
        <taxon>Penicillium</taxon>
    </lineage>
</organism>
<proteinExistence type="predicted"/>
<dbReference type="Proteomes" id="UP000186955">
    <property type="component" value="Unassembled WGS sequence"/>
</dbReference>
<comment type="caution">
    <text evidence="2">The sequence shown here is derived from an EMBL/GenBank/DDBJ whole genome shotgun (WGS) entry which is preliminary data.</text>
</comment>
<dbReference type="EMBL" id="MNBE01000228">
    <property type="protein sequence ID" value="OKP12273.1"/>
    <property type="molecule type" value="Genomic_DNA"/>
</dbReference>
<gene>
    <name evidence="2" type="ORF">PENSUB_2009</name>
</gene>
<evidence type="ECO:0000313" key="2">
    <source>
        <dbReference type="EMBL" id="OKP12273.1"/>
    </source>
</evidence>
<evidence type="ECO:0000313" key="3">
    <source>
        <dbReference type="Proteomes" id="UP000186955"/>
    </source>
</evidence>
<feature type="region of interest" description="Disordered" evidence="1">
    <location>
        <begin position="1"/>
        <end position="26"/>
    </location>
</feature>